<keyword evidence="3" id="KW-1185">Reference proteome</keyword>
<evidence type="ECO:0008006" key="4">
    <source>
        <dbReference type="Google" id="ProtNLM"/>
    </source>
</evidence>
<evidence type="ECO:0000313" key="2">
    <source>
        <dbReference type="EMBL" id="KJL19150.1"/>
    </source>
</evidence>
<evidence type="ECO:0000313" key="3">
    <source>
        <dbReference type="Proteomes" id="UP000033572"/>
    </source>
</evidence>
<proteinExistence type="predicted"/>
<dbReference type="Proteomes" id="UP000033572">
    <property type="component" value="Unassembled WGS sequence"/>
</dbReference>
<dbReference type="EMBL" id="JYIU01000045">
    <property type="protein sequence ID" value="KJL19150.1"/>
    <property type="molecule type" value="Genomic_DNA"/>
</dbReference>
<reference evidence="2 3" key="1">
    <citation type="submission" date="2015-02" db="EMBL/GenBank/DDBJ databases">
        <title>Draft genome sequences of ten Microbacterium spp. with emphasis on heavy metal contaminated environments.</title>
        <authorList>
            <person name="Corretto E."/>
        </authorList>
    </citation>
    <scope>NUCLEOTIDE SEQUENCE [LARGE SCALE GENOMIC DNA]</scope>
    <source>
        <strain evidence="2 3">DSM 12966</strain>
    </source>
</reference>
<keyword evidence="1" id="KW-1133">Transmembrane helix</keyword>
<feature type="transmembrane region" description="Helical" evidence="1">
    <location>
        <begin position="21"/>
        <end position="43"/>
    </location>
</feature>
<dbReference type="PATRIC" id="fig|104336.4.peg.2476"/>
<protein>
    <recommendedName>
        <fullName evidence="4">Small multidrug efflux protein</fullName>
    </recommendedName>
</protein>
<dbReference type="GeneID" id="94443446"/>
<evidence type="ECO:0000256" key="1">
    <source>
        <dbReference type="SAM" id="Phobius"/>
    </source>
</evidence>
<accession>A0A0F0KG68</accession>
<keyword evidence="1" id="KW-0472">Membrane</keyword>
<dbReference type="AlphaFoldDB" id="A0A0F0KG68"/>
<organism evidence="2 3">
    <name type="scientific">Microbacterium foliorum</name>
    <dbReference type="NCBI Taxonomy" id="104336"/>
    <lineage>
        <taxon>Bacteria</taxon>
        <taxon>Bacillati</taxon>
        <taxon>Actinomycetota</taxon>
        <taxon>Actinomycetes</taxon>
        <taxon>Micrococcales</taxon>
        <taxon>Microbacteriaceae</taxon>
        <taxon>Microbacterium</taxon>
    </lineage>
</organism>
<feature type="transmembrane region" description="Helical" evidence="1">
    <location>
        <begin position="128"/>
        <end position="155"/>
    </location>
</feature>
<gene>
    <name evidence="2" type="ORF">RN50_02429</name>
</gene>
<feature type="transmembrane region" description="Helical" evidence="1">
    <location>
        <begin position="161"/>
        <end position="186"/>
    </location>
</feature>
<keyword evidence="1" id="KW-0812">Transmembrane</keyword>
<comment type="caution">
    <text evidence="2">The sequence shown here is derived from an EMBL/GenBank/DDBJ whole genome shotgun (WGS) entry which is preliminary data.</text>
</comment>
<feature type="transmembrane region" description="Helical" evidence="1">
    <location>
        <begin position="49"/>
        <end position="73"/>
    </location>
</feature>
<name>A0A0F0KG68_9MICO</name>
<dbReference type="KEGG" id="mfol:DXT68_03510"/>
<sequence>MNLIETFQGFVAQVPELIQPLIVALAGAIPFIEGEGAVSIGIIGGIHPVIAAIAAIVGNFLCVAILVIAGSGARSAIVKRTRNREAVVAGSAGSVGSVGSAVSEPVDAGATDRGRARREKFQRAFERYGVPGVSLLGPLLLPTHFTATMLAASGIGKARILIWQAVAIIGWTTIVAVIVGGAVSAIR</sequence>
<dbReference type="RefSeq" id="WP_045254777.1">
    <property type="nucleotide sequence ID" value="NZ_CP031425.1"/>
</dbReference>